<dbReference type="CDD" id="cd00209">
    <property type="entry name" value="DHFR"/>
    <property type="match status" value="1"/>
</dbReference>
<dbReference type="PANTHER" id="PTHR48069:SF3">
    <property type="entry name" value="DIHYDROFOLATE REDUCTASE"/>
    <property type="match status" value="1"/>
</dbReference>
<dbReference type="InterPro" id="IPR024072">
    <property type="entry name" value="DHFR-like_dom_sf"/>
</dbReference>
<evidence type="ECO:0000256" key="1">
    <source>
        <dbReference type="ARBA" id="ARBA00004903"/>
    </source>
</evidence>
<dbReference type="OrthoDB" id="4664297at2759"/>
<dbReference type="Pfam" id="PF00186">
    <property type="entry name" value="DHFR_1"/>
    <property type="match status" value="1"/>
</dbReference>
<name>F0ZSE1_DICPU</name>
<dbReference type="Proteomes" id="UP000001064">
    <property type="component" value="Unassembled WGS sequence"/>
</dbReference>
<sequence>MKISIIVAVSKNFVIGSNPKGSKLGELPWHLPKDLKHFKETTHGFPCIIGRLTLEAFGDLLPNRFNIIVSKKEEFMNLRENKKIDLPEYEKGVTEKGASYVVVPTVEDGIHYADNTLKTDLVYIVGGKGIYETSQPYTHELIITDIDTHIDDTDVVVYNPFPSEEEKSKWIQVSQHHHPKDDQNNFDFSITYYKKKEEILINLPPPSPSFLKKHPILK</sequence>
<keyword evidence="8" id="KW-1185">Reference proteome</keyword>
<keyword evidence="3" id="KW-0554">One-carbon metabolism</keyword>
<dbReference type="STRING" id="5786.F0ZSE1"/>
<evidence type="ECO:0000256" key="2">
    <source>
        <dbReference type="ARBA" id="ARBA00012856"/>
    </source>
</evidence>
<dbReference type="KEGG" id="dpp:DICPUDRAFT_88906"/>
<dbReference type="GeneID" id="10504686"/>
<dbReference type="RefSeq" id="XP_003290330.1">
    <property type="nucleotide sequence ID" value="XM_003290282.1"/>
</dbReference>
<keyword evidence="4" id="KW-0521">NADP</keyword>
<dbReference type="InParanoid" id="F0ZSE1"/>
<dbReference type="EMBL" id="GL871156">
    <property type="protein sequence ID" value="EGC33135.1"/>
    <property type="molecule type" value="Genomic_DNA"/>
</dbReference>
<dbReference type="GO" id="GO:0006730">
    <property type="term" value="P:one-carbon metabolic process"/>
    <property type="evidence" value="ECO:0007669"/>
    <property type="project" value="UniProtKB-KW"/>
</dbReference>
<evidence type="ECO:0000256" key="3">
    <source>
        <dbReference type="ARBA" id="ARBA00022563"/>
    </source>
</evidence>
<evidence type="ECO:0000313" key="7">
    <source>
        <dbReference type="EMBL" id="EGC33135.1"/>
    </source>
</evidence>
<dbReference type="GO" id="GO:0046452">
    <property type="term" value="P:dihydrofolate metabolic process"/>
    <property type="evidence" value="ECO:0000318"/>
    <property type="project" value="GO_Central"/>
</dbReference>
<comment type="pathway">
    <text evidence="1">Cofactor biosynthesis; tetrahydrofolate biosynthesis; 5,6,7,8-tetrahydrofolate from 7,8-dihydrofolate: step 1/1.</text>
</comment>
<feature type="domain" description="DHFR" evidence="6">
    <location>
        <begin position="2"/>
        <end position="195"/>
    </location>
</feature>
<dbReference type="EC" id="1.5.1.3" evidence="2"/>
<gene>
    <name evidence="7" type="ORF">DICPUDRAFT_88906</name>
</gene>
<evidence type="ECO:0000259" key="6">
    <source>
        <dbReference type="PROSITE" id="PS51330"/>
    </source>
</evidence>
<dbReference type="InterPro" id="IPR001796">
    <property type="entry name" value="DHFR_dom"/>
</dbReference>
<dbReference type="FunFam" id="3.40.430.10:FF:000030">
    <property type="entry name" value="Dihydrofolate reductase"/>
    <property type="match status" value="1"/>
</dbReference>
<dbReference type="OMA" id="THGFPCI"/>
<dbReference type="Gene3D" id="3.40.430.10">
    <property type="entry name" value="Dihydrofolate Reductase, subunit A"/>
    <property type="match status" value="1"/>
</dbReference>
<dbReference type="FunCoup" id="F0ZSE1">
    <property type="interactions" value="157"/>
</dbReference>
<evidence type="ECO:0000313" key="8">
    <source>
        <dbReference type="Proteomes" id="UP000001064"/>
    </source>
</evidence>
<protein>
    <recommendedName>
        <fullName evidence="2">dihydrofolate reductase</fullName>
        <ecNumber evidence="2">1.5.1.3</ecNumber>
    </recommendedName>
</protein>
<dbReference type="GO" id="GO:0004146">
    <property type="term" value="F:dihydrofolate reductase activity"/>
    <property type="evidence" value="ECO:0000318"/>
    <property type="project" value="GO_Central"/>
</dbReference>
<dbReference type="GO" id="GO:0046654">
    <property type="term" value="P:tetrahydrofolate biosynthetic process"/>
    <property type="evidence" value="ECO:0000318"/>
    <property type="project" value="GO_Central"/>
</dbReference>
<dbReference type="GO" id="GO:0005739">
    <property type="term" value="C:mitochondrion"/>
    <property type="evidence" value="ECO:0000318"/>
    <property type="project" value="GO_Central"/>
</dbReference>
<reference evidence="8" key="1">
    <citation type="journal article" date="2011" name="Genome Biol.">
        <title>Comparative genomics of the social amoebae Dictyostelium discoideum and Dictyostelium purpureum.</title>
        <authorList>
            <consortium name="US DOE Joint Genome Institute (JGI-PGF)"/>
            <person name="Sucgang R."/>
            <person name="Kuo A."/>
            <person name="Tian X."/>
            <person name="Salerno W."/>
            <person name="Parikh A."/>
            <person name="Feasley C.L."/>
            <person name="Dalin E."/>
            <person name="Tu H."/>
            <person name="Huang E."/>
            <person name="Barry K."/>
            <person name="Lindquist E."/>
            <person name="Shapiro H."/>
            <person name="Bruce D."/>
            <person name="Schmutz J."/>
            <person name="Salamov A."/>
            <person name="Fey P."/>
            <person name="Gaudet P."/>
            <person name="Anjard C."/>
            <person name="Babu M.M."/>
            <person name="Basu S."/>
            <person name="Bushmanova Y."/>
            <person name="van der Wel H."/>
            <person name="Katoh-Kurasawa M."/>
            <person name="Dinh C."/>
            <person name="Coutinho P.M."/>
            <person name="Saito T."/>
            <person name="Elias M."/>
            <person name="Schaap P."/>
            <person name="Kay R.R."/>
            <person name="Henrissat B."/>
            <person name="Eichinger L."/>
            <person name="Rivero F."/>
            <person name="Putnam N.H."/>
            <person name="West C.M."/>
            <person name="Loomis W.F."/>
            <person name="Chisholm R.L."/>
            <person name="Shaulsky G."/>
            <person name="Strassmann J.E."/>
            <person name="Queller D.C."/>
            <person name="Kuspa A."/>
            <person name="Grigoriev I.V."/>
        </authorList>
    </citation>
    <scope>NUCLEOTIDE SEQUENCE [LARGE SCALE GENOMIC DNA]</scope>
    <source>
        <strain evidence="8">QSDP1</strain>
    </source>
</reference>
<dbReference type="eggNOG" id="KOG1324">
    <property type="taxonomic scope" value="Eukaryota"/>
</dbReference>
<dbReference type="VEuPathDB" id="AmoebaDB:DICPUDRAFT_88906"/>
<dbReference type="InterPro" id="IPR012259">
    <property type="entry name" value="DHFR"/>
</dbReference>
<dbReference type="AlphaFoldDB" id="F0ZSE1"/>
<organism evidence="7 8">
    <name type="scientific">Dictyostelium purpureum</name>
    <name type="common">Slime mold</name>
    <dbReference type="NCBI Taxonomy" id="5786"/>
    <lineage>
        <taxon>Eukaryota</taxon>
        <taxon>Amoebozoa</taxon>
        <taxon>Evosea</taxon>
        <taxon>Eumycetozoa</taxon>
        <taxon>Dictyostelia</taxon>
        <taxon>Dictyosteliales</taxon>
        <taxon>Dictyosteliaceae</taxon>
        <taxon>Dictyostelium</taxon>
    </lineage>
</organism>
<dbReference type="GO" id="GO:0050661">
    <property type="term" value="F:NADP binding"/>
    <property type="evidence" value="ECO:0000318"/>
    <property type="project" value="GO_Central"/>
</dbReference>
<keyword evidence="5" id="KW-0560">Oxidoreductase</keyword>
<proteinExistence type="predicted"/>
<evidence type="ECO:0000256" key="5">
    <source>
        <dbReference type="ARBA" id="ARBA00023002"/>
    </source>
</evidence>
<dbReference type="PRINTS" id="PR00070">
    <property type="entry name" value="DHFR"/>
</dbReference>
<dbReference type="GO" id="GO:0046655">
    <property type="term" value="P:folic acid metabolic process"/>
    <property type="evidence" value="ECO:0000318"/>
    <property type="project" value="GO_Central"/>
</dbReference>
<accession>F0ZSE1</accession>
<evidence type="ECO:0000256" key="4">
    <source>
        <dbReference type="ARBA" id="ARBA00022857"/>
    </source>
</evidence>
<dbReference type="PROSITE" id="PS51330">
    <property type="entry name" value="DHFR_2"/>
    <property type="match status" value="1"/>
</dbReference>
<dbReference type="SUPFAM" id="SSF53597">
    <property type="entry name" value="Dihydrofolate reductase-like"/>
    <property type="match status" value="1"/>
</dbReference>
<dbReference type="PANTHER" id="PTHR48069">
    <property type="entry name" value="DIHYDROFOLATE REDUCTASE"/>
    <property type="match status" value="1"/>
</dbReference>